<gene>
    <name evidence="2" type="ORF">HRR37_12925</name>
</gene>
<evidence type="ECO:0000259" key="1">
    <source>
        <dbReference type="Pfam" id="PF04993"/>
    </source>
</evidence>
<dbReference type="EMBL" id="JABTXY010000024">
    <property type="protein sequence ID" value="NYV43249.1"/>
    <property type="molecule type" value="Genomic_DNA"/>
</dbReference>
<dbReference type="Proteomes" id="UP000548673">
    <property type="component" value="Unassembled WGS sequence"/>
</dbReference>
<dbReference type="Gene3D" id="3.30.1460.30">
    <property type="entry name" value="YgaC/TfoX-N like chaperone"/>
    <property type="match status" value="1"/>
</dbReference>
<dbReference type="RefSeq" id="WP_105577358.1">
    <property type="nucleotide sequence ID" value="NZ_JABTXY010000024.1"/>
</dbReference>
<sequence length="130" mass="14714">MNVSREYVTFVLDQLAPLGAVETRRMFGCVALFQAGRMFALVDGDAQLYIIADDQNRERFIAEGFPPFTYITTRRSGGQQEVTLGYYRIAEELVEDNQELLRWAHEGIAAAMRAPEKKPRKTTKKPGVKA</sequence>
<organism evidence="2 3">
    <name type="scientific">Cronobacter sakazakii</name>
    <name type="common">Enterobacter sakazakii</name>
    <dbReference type="NCBI Taxonomy" id="28141"/>
    <lineage>
        <taxon>Bacteria</taxon>
        <taxon>Pseudomonadati</taxon>
        <taxon>Pseudomonadota</taxon>
        <taxon>Gammaproteobacteria</taxon>
        <taxon>Enterobacterales</taxon>
        <taxon>Enterobacteriaceae</taxon>
        <taxon>Cronobacter</taxon>
    </lineage>
</organism>
<feature type="domain" description="TfoX N-terminal" evidence="1">
    <location>
        <begin position="13"/>
        <end position="111"/>
    </location>
</feature>
<dbReference type="AlphaFoldDB" id="A0A853HBU0"/>
<protein>
    <submittedName>
        <fullName evidence="2">TfoX/Sxy family protein</fullName>
    </submittedName>
</protein>
<dbReference type="Pfam" id="PF04993">
    <property type="entry name" value="TfoX_N"/>
    <property type="match status" value="1"/>
</dbReference>
<accession>A0A853HBU0</accession>
<evidence type="ECO:0000313" key="2">
    <source>
        <dbReference type="EMBL" id="NYV43249.1"/>
    </source>
</evidence>
<proteinExistence type="predicted"/>
<reference evidence="2 3" key="1">
    <citation type="submission" date="2020-05" db="EMBL/GenBank/DDBJ databases">
        <title>The draft genome of Cronobacter sakazakii strain 145005.</title>
        <authorList>
            <person name="Yang J."/>
            <person name="Liu L."/>
            <person name="Feng Y."/>
            <person name="Zong Z."/>
        </authorList>
    </citation>
    <scope>NUCLEOTIDE SEQUENCE [LARGE SCALE GENOMIC DNA]</scope>
    <source>
        <strain evidence="2 3">145005</strain>
    </source>
</reference>
<comment type="caution">
    <text evidence="2">The sequence shown here is derived from an EMBL/GenBank/DDBJ whole genome shotgun (WGS) entry which is preliminary data.</text>
</comment>
<dbReference type="PANTHER" id="PTHR36121">
    <property type="entry name" value="PROTEIN SXY"/>
    <property type="match status" value="1"/>
</dbReference>
<dbReference type="SUPFAM" id="SSF159894">
    <property type="entry name" value="YgaC/TfoX-N like"/>
    <property type="match status" value="1"/>
</dbReference>
<dbReference type="InterPro" id="IPR047525">
    <property type="entry name" value="TfoX-like"/>
</dbReference>
<name>A0A853HBU0_CROSK</name>
<evidence type="ECO:0000313" key="3">
    <source>
        <dbReference type="Proteomes" id="UP000548673"/>
    </source>
</evidence>
<dbReference type="PANTHER" id="PTHR36121:SF1">
    <property type="entry name" value="PROTEIN SXY"/>
    <property type="match status" value="1"/>
</dbReference>
<dbReference type="InterPro" id="IPR007076">
    <property type="entry name" value="TfoX_N"/>
</dbReference>